<keyword evidence="1" id="KW-0812">Transmembrane</keyword>
<reference evidence="2 3" key="1">
    <citation type="journal article" date="2015" name="Genome Announc.">
        <title>Expanding the biotechnology potential of lactobacilli through comparative genomics of 213 strains and associated genera.</title>
        <authorList>
            <person name="Sun Z."/>
            <person name="Harris H.M."/>
            <person name="McCann A."/>
            <person name="Guo C."/>
            <person name="Argimon S."/>
            <person name="Zhang W."/>
            <person name="Yang X."/>
            <person name="Jeffery I.B."/>
            <person name="Cooney J.C."/>
            <person name="Kagawa T.F."/>
            <person name="Liu W."/>
            <person name="Song Y."/>
            <person name="Salvetti E."/>
            <person name="Wrobel A."/>
            <person name="Rasinkangas P."/>
            <person name="Parkhill J."/>
            <person name="Rea M.C."/>
            <person name="O'Sullivan O."/>
            <person name="Ritari J."/>
            <person name="Douillard F.P."/>
            <person name="Paul Ross R."/>
            <person name="Yang R."/>
            <person name="Briner A.E."/>
            <person name="Felis G.E."/>
            <person name="de Vos W.M."/>
            <person name="Barrangou R."/>
            <person name="Klaenhammer T.R."/>
            <person name="Caufield P.W."/>
            <person name="Cui Y."/>
            <person name="Zhang H."/>
            <person name="O'Toole P.W."/>
        </authorList>
    </citation>
    <scope>NUCLEOTIDE SEQUENCE [LARGE SCALE GENOMIC DNA]</scope>
    <source>
        <strain evidence="2 3">DSM 16381</strain>
    </source>
</reference>
<feature type="transmembrane region" description="Helical" evidence="1">
    <location>
        <begin position="7"/>
        <end position="26"/>
    </location>
</feature>
<dbReference type="PATRIC" id="fig|1423753.3.peg.2132"/>
<dbReference type="OrthoDB" id="2316036at2"/>
<sequence length="62" mass="6782">MTKDAIALTVLVVLAVGFLSLVLVLMKSPMWIVFPVVFAGLGAICYGIDDLVVKFKNREREA</sequence>
<evidence type="ECO:0000313" key="3">
    <source>
        <dbReference type="Proteomes" id="UP000051580"/>
    </source>
</evidence>
<dbReference type="Proteomes" id="UP000051580">
    <property type="component" value="Unassembled WGS sequence"/>
</dbReference>
<keyword evidence="3" id="KW-1185">Reference proteome</keyword>
<feature type="transmembrane region" description="Helical" evidence="1">
    <location>
        <begin position="32"/>
        <end position="53"/>
    </location>
</feature>
<evidence type="ECO:0000256" key="1">
    <source>
        <dbReference type="SAM" id="Phobius"/>
    </source>
</evidence>
<dbReference type="STRING" id="1423753.FD28_GL002026"/>
<proteinExistence type="predicted"/>
<accession>A0A0R1UX18</accession>
<protein>
    <submittedName>
        <fullName evidence="2">Uncharacterized protein</fullName>
    </submittedName>
</protein>
<name>A0A0R1UX18_9LACO</name>
<gene>
    <name evidence="2" type="ORF">FD28_GL002026</name>
</gene>
<dbReference type="AlphaFoldDB" id="A0A0R1UX18"/>
<keyword evidence="1" id="KW-0472">Membrane</keyword>
<dbReference type="RefSeq" id="WP_057732394.1">
    <property type="nucleotide sequence ID" value="NZ_AZFS01000044.1"/>
</dbReference>
<keyword evidence="1" id="KW-1133">Transmembrane helix</keyword>
<comment type="caution">
    <text evidence="2">The sequence shown here is derived from an EMBL/GenBank/DDBJ whole genome shotgun (WGS) entry which is preliminary data.</text>
</comment>
<evidence type="ECO:0000313" key="2">
    <source>
        <dbReference type="EMBL" id="KRL95800.1"/>
    </source>
</evidence>
<organism evidence="2 3">
    <name type="scientific">Levilactobacillus hammesii DSM 16381</name>
    <dbReference type="NCBI Taxonomy" id="1423753"/>
    <lineage>
        <taxon>Bacteria</taxon>
        <taxon>Bacillati</taxon>
        <taxon>Bacillota</taxon>
        <taxon>Bacilli</taxon>
        <taxon>Lactobacillales</taxon>
        <taxon>Lactobacillaceae</taxon>
        <taxon>Levilactobacillus</taxon>
    </lineage>
</organism>
<dbReference type="EMBL" id="AZFS01000044">
    <property type="protein sequence ID" value="KRL95800.1"/>
    <property type="molecule type" value="Genomic_DNA"/>
</dbReference>